<evidence type="ECO:0000256" key="6">
    <source>
        <dbReference type="ARBA" id="ARBA00022801"/>
    </source>
</evidence>
<feature type="region of interest" description="Disordered" evidence="12">
    <location>
        <begin position="292"/>
        <end position="349"/>
    </location>
</feature>
<feature type="signal peptide" evidence="13">
    <location>
        <begin position="1"/>
        <end position="20"/>
    </location>
</feature>
<gene>
    <name evidence="18" type="ORF">D0866_11994</name>
    <name evidence="17" type="ORF">D0867_11538</name>
    <name evidence="16" type="ORF">D0868_13004</name>
    <name evidence="15" type="ORF">D0869_12985</name>
</gene>
<dbReference type="UniPathway" id="UPA00114"/>
<comment type="similarity">
    <text evidence="3 10 11">Belongs to the glycosyl hydrolase 11 (cellulase G) family.</text>
</comment>
<evidence type="ECO:0000313" key="16">
    <source>
        <dbReference type="EMBL" id="RMX93172.1"/>
    </source>
</evidence>
<dbReference type="Proteomes" id="UP000276864">
    <property type="component" value="Unassembled WGS sequence"/>
</dbReference>
<keyword evidence="9 10" id="KW-0624">Polysaccharide degradation</keyword>
<feature type="compositionally biased region" description="Low complexity" evidence="12">
    <location>
        <begin position="292"/>
        <end position="302"/>
    </location>
</feature>
<evidence type="ECO:0000256" key="7">
    <source>
        <dbReference type="ARBA" id="ARBA00023277"/>
    </source>
</evidence>
<dbReference type="InterPro" id="IPR001137">
    <property type="entry name" value="Glyco_hydro_11"/>
</dbReference>
<evidence type="ECO:0000256" key="12">
    <source>
        <dbReference type="SAM" id="MobiDB-lite"/>
    </source>
</evidence>
<dbReference type="SUPFAM" id="SSF49899">
    <property type="entry name" value="Concanavalin A-like lectins/glucanases"/>
    <property type="match status" value="1"/>
</dbReference>
<feature type="active site" description="Nucleophile" evidence="10">
    <location>
        <position position="117"/>
    </location>
</feature>
<dbReference type="InterPro" id="IPR013320">
    <property type="entry name" value="ConA-like_dom_sf"/>
</dbReference>
<evidence type="ECO:0000313" key="17">
    <source>
        <dbReference type="EMBL" id="RMY01021.1"/>
    </source>
</evidence>
<name>A0A3M6W699_HORWE</name>
<accession>A0A3M6W699</accession>
<dbReference type="InterPro" id="IPR033119">
    <property type="entry name" value="GH11_AS_2"/>
</dbReference>
<evidence type="ECO:0000256" key="3">
    <source>
        <dbReference type="ARBA" id="ARBA00007792"/>
    </source>
</evidence>
<comment type="catalytic activity">
    <reaction evidence="1 10 11">
        <text>Endohydrolysis of (1-&gt;4)-beta-D-xylosidic linkages in xylans.</text>
        <dbReference type="EC" id="3.2.1.8"/>
    </reaction>
</comment>
<keyword evidence="7 10" id="KW-0119">Carbohydrate metabolism</keyword>
<protein>
    <recommendedName>
        <fullName evidence="4 10">Endo-1,4-beta-xylanase</fullName>
        <ecNumber evidence="4 10">3.2.1.8</ecNumber>
    </recommendedName>
</protein>
<dbReference type="PANTHER" id="PTHR46828:SF2">
    <property type="entry name" value="ENDO-1,4-BETA-XYLANASE A-RELATED"/>
    <property type="match status" value="1"/>
</dbReference>
<dbReference type="EMBL" id="QWIK01001661">
    <property type="protein sequence ID" value="RMX93172.1"/>
    <property type="molecule type" value="Genomic_DNA"/>
</dbReference>
<dbReference type="FunFam" id="2.60.120.180:FF:000001">
    <property type="entry name" value="Endo-1,4-beta-xylanase"/>
    <property type="match status" value="1"/>
</dbReference>
<comment type="caution">
    <text evidence="15">The sequence shown here is derived from an EMBL/GenBank/DDBJ whole genome shotgun (WGS) entry which is preliminary data.</text>
</comment>
<dbReference type="PROSITE" id="PS00777">
    <property type="entry name" value="GH11_2"/>
    <property type="match status" value="1"/>
</dbReference>
<dbReference type="InterPro" id="IPR033123">
    <property type="entry name" value="GH11_dom"/>
</dbReference>
<keyword evidence="13" id="KW-0732">Signal</keyword>
<dbReference type="GO" id="GO:0045493">
    <property type="term" value="P:xylan catabolic process"/>
    <property type="evidence" value="ECO:0007669"/>
    <property type="project" value="UniProtKB-UniRule"/>
</dbReference>
<dbReference type="EMBL" id="QWIL01001646">
    <property type="protein sequence ID" value="RMY01021.1"/>
    <property type="molecule type" value="Genomic_DNA"/>
</dbReference>
<evidence type="ECO:0000256" key="5">
    <source>
        <dbReference type="ARBA" id="ARBA00022651"/>
    </source>
</evidence>
<evidence type="ECO:0000256" key="10">
    <source>
        <dbReference type="PROSITE-ProRule" id="PRU01097"/>
    </source>
</evidence>
<dbReference type="EMBL" id="QWIM01001700">
    <property type="protein sequence ID" value="RMY22264.1"/>
    <property type="molecule type" value="Genomic_DNA"/>
</dbReference>
<dbReference type="PROSITE" id="PS00776">
    <property type="entry name" value="GH11_1"/>
    <property type="match status" value="1"/>
</dbReference>
<dbReference type="InterPro" id="IPR018208">
    <property type="entry name" value="GH11_AS_1"/>
</dbReference>
<evidence type="ECO:0000313" key="22">
    <source>
        <dbReference type="Proteomes" id="UP000282582"/>
    </source>
</evidence>
<keyword evidence="8 10" id="KW-0326">Glycosidase</keyword>
<dbReference type="Pfam" id="PF00457">
    <property type="entry name" value="Glyco_hydro_11"/>
    <property type="match status" value="1"/>
</dbReference>
<feature type="compositionally biased region" description="Gly residues" evidence="12">
    <location>
        <begin position="303"/>
        <end position="320"/>
    </location>
</feature>
<evidence type="ECO:0000313" key="18">
    <source>
        <dbReference type="EMBL" id="RMY22264.1"/>
    </source>
</evidence>
<evidence type="ECO:0000313" key="19">
    <source>
        <dbReference type="Proteomes" id="UP000271337"/>
    </source>
</evidence>
<evidence type="ECO:0000259" key="14">
    <source>
        <dbReference type="PROSITE" id="PS51761"/>
    </source>
</evidence>
<dbReference type="Proteomes" id="UP000281245">
    <property type="component" value="Unassembled WGS sequence"/>
</dbReference>
<evidence type="ECO:0000256" key="8">
    <source>
        <dbReference type="ARBA" id="ARBA00023295"/>
    </source>
</evidence>
<dbReference type="PROSITE" id="PS51761">
    <property type="entry name" value="GH11_3"/>
    <property type="match status" value="1"/>
</dbReference>
<evidence type="ECO:0000256" key="1">
    <source>
        <dbReference type="ARBA" id="ARBA00000681"/>
    </source>
</evidence>
<dbReference type="Proteomes" id="UP000282582">
    <property type="component" value="Unassembled WGS sequence"/>
</dbReference>
<dbReference type="OrthoDB" id="2115822at2759"/>
<sequence length="356" mass="36348">MLSLSKLGLLGSLATATVMADNASPMEKRQNVITSSQTGTTDGFYWSFWTDTEGNAQMTDGAGGEYSVEWSGDSGNFVAGKGYNPGKTDPISYTADFNPQGNGYLSLYGWFTDPLVEYYVVESYGSYNPGSEATQQGTVESDGATYDIYTTTRTNAPSIQGTATFTQYWSIRQDHRTSGTITVQNHFDAWSNLGMTLGTADYQIIATEGYQSSGSSSVTVGSGGSSSSSGSSNAISESAAPVASSSGTPTSSSVASDSAAPVASSSGMSTSSGVASQGTGYPAYSAPASSGYSAPASASTGSSTGGSTGGSNEGWNGGSWWGKQGSSWSPSATSNSYSSETSADAKKGCSVKYFVA</sequence>
<organism evidence="15 21">
    <name type="scientific">Hortaea werneckii</name>
    <name type="common">Black yeast</name>
    <name type="synonym">Cladosporium werneckii</name>
    <dbReference type="NCBI Taxonomy" id="91943"/>
    <lineage>
        <taxon>Eukaryota</taxon>
        <taxon>Fungi</taxon>
        <taxon>Dikarya</taxon>
        <taxon>Ascomycota</taxon>
        <taxon>Pezizomycotina</taxon>
        <taxon>Dothideomycetes</taxon>
        <taxon>Dothideomycetidae</taxon>
        <taxon>Mycosphaerellales</taxon>
        <taxon>Teratosphaeriaceae</taxon>
        <taxon>Hortaea</taxon>
    </lineage>
</organism>
<dbReference type="Gene3D" id="2.60.120.180">
    <property type="match status" value="1"/>
</dbReference>
<dbReference type="EC" id="3.2.1.8" evidence="4 10"/>
<evidence type="ECO:0000313" key="21">
    <source>
        <dbReference type="Proteomes" id="UP000281245"/>
    </source>
</evidence>
<feature type="active site" description="Proton donor" evidence="10">
    <location>
        <position position="208"/>
    </location>
</feature>
<feature type="region of interest" description="Disordered" evidence="12">
    <location>
        <begin position="212"/>
        <end position="278"/>
    </location>
</feature>
<comment type="pathway">
    <text evidence="2 10 11">Glycan degradation; xylan degradation.</text>
</comment>
<feature type="chain" id="PRO_5044595092" description="Endo-1,4-beta-xylanase" evidence="13">
    <location>
        <begin position="21"/>
        <end position="356"/>
    </location>
</feature>
<evidence type="ECO:0000256" key="11">
    <source>
        <dbReference type="RuleBase" id="RU362015"/>
    </source>
</evidence>
<reference evidence="19 20" key="1">
    <citation type="journal article" date="2018" name="BMC Genomics">
        <title>Genomic evidence for intraspecific hybridization in a clonal and extremely halotolerant yeast.</title>
        <authorList>
            <person name="Gostincar C."/>
            <person name="Stajich J.E."/>
            <person name="Zupancic J."/>
            <person name="Zalar P."/>
            <person name="Gunde-Cimerman N."/>
        </authorList>
    </citation>
    <scope>NUCLEOTIDE SEQUENCE [LARGE SCALE GENOMIC DNA]</scope>
    <source>
        <strain evidence="18 20">EXF-6651</strain>
        <strain evidence="16 22">EXF-6654</strain>
        <strain evidence="15 21">EXF-6656</strain>
        <strain evidence="17 19">EXF-6669</strain>
    </source>
</reference>
<evidence type="ECO:0000313" key="20">
    <source>
        <dbReference type="Proteomes" id="UP000276864"/>
    </source>
</evidence>
<evidence type="ECO:0000256" key="2">
    <source>
        <dbReference type="ARBA" id="ARBA00004851"/>
    </source>
</evidence>
<dbReference type="PRINTS" id="PR00911">
    <property type="entry name" value="GLHYDRLASE11"/>
</dbReference>
<dbReference type="InterPro" id="IPR013319">
    <property type="entry name" value="GH11/12"/>
</dbReference>
<keyword evidence="5 10" id="KW-0858">Xylan degradation</keyword>
<dbReference type="AlphaFoldDB" id="A0A3M6W699"/>
<evidence type="ECO:0000256" key="4">
    <source>
        <dbReference type="ARBA" id="ARBA00012590"/>
    </source>
</evidence>
<feature type="domain" description="GH11" evidence="14">
    <location>
        <begin position="32"/>
        <end position="221"/>
    </location>
</feature>
<evidence type="ECO:0000313" key="15">
    <source>
        <dbReference type="EMBL" id="RMX74053.1"/>
    </source>
</evidence>
<dbReference type="EMBL" id="QWIJ01001636">
    <property type="protein sequence ID" value="RMX74053.1"/>
    <property type="molecule type" value="Genomic_DNA"/>
</dbReference>
<dbReference type="PANTHER" id="PTHR46828">
    <property type="entry name" value="ENDO-1,4-BETA-XYLANASE A-RELATED"/>
    <property type="match status" value="1"/>
</dbReference>
<proteinExistence type="inferred from homology"/>
<dbReference type="GO" id="GO:0031176">
    <property type="term" value="F:endo-1,4-beta-xylanase activity"/>
    <property type="evidence" value="ECO:0007669"/>
    <property type="project" value="UniProtKB-UniRule"/>
</dbReference>
<evidence type="ECO:0000256" key="13">
    <source>
        <dbReference type="SAM" id="SignalP"/>
    </source>
</evidence>
<dbReference type="Proteomes" id="UP000271337">
    <property type="component" value="Unassembled WGS sequence"/>
</dbReference>
<evidence type="ECO:0000256" key="9">
    <source>
        <dbReference type="ARBA" id="ARBA00023326"/>
    </source>
</evidence>
<keyword evidence="6 10" id="KW-0378">Hydrolase</keyword>
<feature type="compositionally biased region" description="Low complexity" evidence="12">
    <location>
        <begin position="321"/>
        <end position="342"/>
    </location>
</feature>